<dbReference type="SUPFAM" id="SSF52833">
    <property type="entry name" value="Thioredoxin-like"/>
    <property type="match status" value="1"/>
</dbReference>
<dbReference type="OrthoDB" id="9803562at2"/>
<dbReference type="SUPFAM" id="SSF47616">
    <property type="entry name" value="GST C-terminal domain-like"/>
    <property type="match status" value="1"/>
</dbReference>
<dbReference type="eggNOG" id="COG0625">
    <property type="taxonomic scope" value="Bacteria"/>
</dbReference>
<dbReference type="SFLD" id="SFLDS00019">
    <property type="entry name" value="Glutathione_Transferase_(cytos"/>
    <property type="match status" value="1"/>
</dbReference>
<dbReference type="PANTHER" id="PTHR44051:SF8">
    <property type="entry name" value="GLUTATHIONE S-TRANSFERASE GSTA"/>
    <property type="match status" value="1"/>
</dbReference>
<dbReference type="SFLD" id="SFLDG00358">
    <property type="entry name" value="Main_(cytGST)"/>
    <property type="match status" value="1"/>
</dbReference>
<dbReference type="PROSITE" id="PS50405">
    <property type="entry name" value="GST_CTER"/>
    <property type="match status" value="1"/>
</dbReference>
<dbReference type="PANTHER" id="PTHR44051">
    <property type="entry name" value="GLUTATHIONE S-TRANSFERASE-RELATED"/>
    <property type="match status" value="1"/>
</dbReference>
<dbReference type="PROSITE" id="PS50404">
    <property type="entry name" value="GST_NTER"/>
    <property type="match status" value="1"/>
</dbReference>
<protein>
    <submittedName>
        <fullName evidence="3">Glutathione S-transferase domain protein</fullName>
    </submittedName>
</protein>
<dbReference type="GO" id="GO:0016740">
    <property type="term" value="F:transferase activity"/>
    <property type="evidence" value="ECO:0007669"/>
    <property type="project" value="UniProtKB-KW"/>
</dbReference>
<name>C6XNG3_HIRBI</name>
<dbReference type="STRING" id="582402.Hbal_2427"/>
<accession>C6XNG3</accession>
<evidence type="ECO:0000313" key="4">
    <source>
        <dbReference type="Proteomes" id="UP000002745"/>
    </source>
</evidence>
<feature type="domain" description="GST C-terminal" evidence="2">
    <location>
        <begin position="88"/>
        <end position="210"/>
    </location>
</feature>
<evidence type="ECO:0000259" key="1">
    <source>
        <dbReference type="PROSITE" id="PS50404"/>
    </source>
</evidence>
<dbReference type="EMBL" id="CP001678">
    <property type="protein sequence ID" value="ACT60107.1"/>
    <property type="molecule type" value="Genomic_DNA"/>
</dbReference>
<dbReference type="InterPro" id="IPR004045">
    <property type="entry name" value="Glutathione_S-Trfase_N"/>
</dbReference>
<gene>
    <name evidence="3" type="ordered locus">Hbal_2427</name>
</gene>
<reference evidence="4" key="1">
    <citation type="journal article" date="2011" name="J. Bacteriol.">
        <title>Genome sequences of eight morphologically diverse alphaproteobacteria.</title>
        <authorList>
            <consortium name="US DOE Joint Genome Institute"/>
            <person name="Brown P.J."/>
            <person name="Kysela D.T."/>
            <person name="Buechlein A."/>
            <person name="Hemmerich C."/>
            <person name="Brun Y.V."/>
        </authorList>
    </citation>
    <scope>NUCLEOTIDE SEQUENCE [LARGE SCALE GENOMIC DNA]</scope>
    <source>
        <strain evidence="4">ATCC 49814 / DSM 5838 / IFAM 1418</strain>
    </source>
</reference>
<keyword evidence="3" id="KW-0808">Transferase</keyword>
<dbReference type="Pfam" id="PF02798">
    <property type="entry name" value="GST_N"/>
    <property type="match status" value="1"/>
</dbReference>
<dbReference type="Gene3D" id="1.20.1050.10">
    <property type="match status" value="1"/>
</dbReference>
<keyword evidence="4" id="KW-1185">Reference proteome</keyword>
<dbReference type="CDD" id="cd03048">
    <property type="entry name" value="GST_N_Ure2p_like"/>
    <property type="match status" value="1"/>
</dbReference>
<dbReference type="SFLD" id="SFLDG01151">
    <property type="entry name" value="Main.2:_Nu-like"/>
    <property type="match status" value="1"/>
</dbReference>
<organism evidence="3 4">
    <name type="scientific">Hirschia baltica (strain ATCC 49814 / DSM 5838 / IFAM 1418)</name>
    <dbReference type="NCBI Taxonomy" id="582402"/>
    <lineage>
        <taxon>Bacteria</taxon>
        <taxon>Pseudomonadati</taxon>
        <taxon>Pseudomonadota</taxon>
        <taxon>Alphaproteobacteria</taxon>
        <taxon>Hyphomonadales</taxon>
        <taxon>Hyphomonadaceae</taxon>
        <taxon>Hirschia</taxon>
    </lineage>
</organism>
<dbReference type="InterPro" id="IPR036249">
    <property type="entry name" value="Thioredoxin-like_sf"/>
</dbReference>
<sequence length="210" mass="23939">MINLYTWNTPNGQKISIMLEETGLDYIAHPINIGKEEQFDPEFLKISPNNKIPAITDTDTPNGPINIFESGAILIYLAEKTGKFLPTSPIERSLTLQWLMWQIGGYGPMTGQFYHFKNLAEKPEFSDYAFRRFKNEVHRLHLVLDKQLENKNYVTGEYSIADMALYPWVKAGFNLAEDDTSSLPNILRWLDIIGQRAAVGRGMSVPLLDQ</sequence>
<dbReference type="AlphaFoldDB" id="C6XNG3"/>
<dbReference type="InterPro" id="IPR036282">
    <property type="entry name" value="Glutathione-S-Trfase_C_sf"/>
</dbReference>
<evidence type="ECO:0000313" key="3">
    <source>
        <dbReference type="EMBL" id="ACT60107.1"/>
    </source>
</evidence>
<dbReference type="HOGENOM" id="CLU_011226_14_4_5"/>
<proteinExistence type="predicted"/>
<feature type="domain" description="GST N-terminal" evidence="1">
    <location>
        <begin position="1"/>
        <end position="85"/>
    </location>
</feature>
<evidence type="ECO:0000259" key="2">
    <source>
        <dbReference type="PROSITE" id="PS50405"/>
    </source>
</evidence>
<dbReference type="InterPro" id="IPR010987">
    <property type="entry name" value="Glutathione-S-Trfase_C-like"/>
</dbReference>
<dbReference type="Gene3D" id="3.40.30.10">
    <property type="entry name" value="Glutaredoxin"/>
    <property type="match status" value="1"/>
</dbReference>
<dbReference type="KEGG" id="hba:Hbal_2427"/>
<dbReference type="RefSeq" id="WP_015828257.1">
    <property type="nucleotide sequence ID" value="NC_012982.1"/>
</dbReference>
<dbReference type="Proteomes" id="UP000002745">
    <property type="component" value="Chromosome"/>
</dbReference>
<dbReference type="InterPro" id="IPR040079">
    <property type="entry name" value="Glutathione_S-Trfase"/>
</dbReference>